<name>A0A415GPV1_9BACT</name>
<feature type="domain" description="Rhamnogalacturonase A/B/Epimerase-like pectate lyase" evidence="1">
    <location>
        <begin position="10"/>
        <end position="241"/>
    </location>
</feature>
<reference evidence="2 3" key="1">
    <citation type="submission" date="2018-08" db="EMBL/GenBank/DDBJ databases">
        <title>A genome reference for cultivated species of the human gut microbiota.</title>
        <authorList>
            <person name="Zou Y."/>
            <person name="Xue W."/>
            <person name="Luo G."/>
        </authorList>
    </citation>
    <scope>NUCLEOTIDE SEQUENCE [LARGE SCALE GENOMIC DNA]</scope>
    <source>
        <strain evidence="2 3">AF42-9</strain>
    </source>
</reference>
<dbReference type="Proteomes" id="UP000286598">
    <property type="component" value="Unassembled WGS sequence"/>
</dbReference>
<evidence type="ECO:0000259" key="1">
    <source>
        <dbReference type="Pfam" id="PF12708"/>
    </source>
</evidence>
<proteinExistence type="predicted"/>
<dbReference type="EMBL" id="QRNO01000009">
    <property type="protein sequence ID" value="RHK52018.1"/>
    <property type="molecule type" value="Genomic_DNA"/>
</dbReference>
<keyword evidence="3" id="KW-1185">Reference proteome</keyword>
<dbReference type="Gene3D" id="2.160.20.10">
    <property type="entry name" value="Single-stranded right-handed beta-helix, Pectin lyase-like"/>
    <property type="match status" value="1"/>
</dbReference>
<dbReference type="OrthoDB" id="9795222at2"/>
<dbReference type="SUPFAM" id="SSF51126">
    <property type="entry name" value="Pectin lyase-like"/>
    <property type="match status" value="1"/>
</dbReference>
<comment type="caution">
    <text evidence="2">The sequence shown here is derived from an EMBL/GenBank/DDBJ whole genome shotgun (WGS) entry which is preliminary data.</text>
</comment>
<dbReference type="AlphaFoldDB" id="A0A415GPV1"/>
<evidence type="ECO:0000313" key="2">
    <source>
        <dbReference type="EMBL" id="RHK52018.1"/>
    </source>
</evidence>
<dbReference type="InterPro" id="IPR011050">
    <property type="entry name" value="Pectin_lyase_fold/virulence"/>
</dbReference>
<organism evidence="2 3">
    <name type="scientific">Leyella stercorea</name>
    <dbReference type="NCBI Taxonomy" id="363265"/>
    <lineage>
        <taxon>Bacteria</taxon>
        <taxon>Pseudomonadati</taxon>
        <taxon>Bacteroidota</taxon>
        <taxon>Bacteroidia</taxon>
        <taxon>Bacteroidales</taxon>
        <taxon>Prevotellaceae</taxon>
        <taxon>Leyella</taxon>
    </lineage>
</organism>
<dbReference type="PANTHER" id="PTHR31339">
    <property type="entry name" value="PECTIN LYASE-RELATED"/>
    <property type="match status" value="1"/>
</dbReference>
<evidence type="ECO:0000313" key="3">
    <source>
        <dbReference type="Proteomes" id="UP000286598"/>
    </source>
</evidence>
<dbReference type="Pfam" id="PF12708">
    <property type="entry name" value="Pect-lyase_RHGA_epim"/>
    <property type="match status" value="1"/>
</dbReference>
<protein>
    <submittedName>
        <fullName evidence="2">Glycoside hydrolase</fullName>
    </submittedName>
</protein>
<keyword evidence="2" id="KW-0378">Hydrolase</keyword>
<gene>
    <name evidence="2" type="ORF">DW060_03035</name>
</gene>
<dbReference type="InterPro" id="IPR024535">
    <property type="entry name" value="RHGA/B-epi-like_pectate_lyase"/>
</dbReference>
<dbReference type="InterPro" id="IPR051801">
    <property type="entry name" value="GH28_Enzymes"/>
</dbReference>
<accession>A0A415GPV1</accession>
<sequence length="428" mass="47347">MISFLLSIVVSIASFGAVSNNESVNNAEAINRAIEHCAEQGGGRVVVPCGEYYTGSIYLKSGVMLFLEQGAVLKGVQDIDAYASLKTTLDLSRYESGQGTVNYNSATDPQWSKAMVFAVGVSNAGIEGKGCIDGADVRNPLGEEHMRGPHTVLMAGCKRMKFEGFSVKRSANYAFLGYQIEKSQFHNLYIEGGWDGIHIRGAKCVEIAHCEMHTGDDAIAGGYWERMSISHNVLNSSCNGIRMIMPSIGLDITDNEIYGPGKFEHITSHRTRSEAAVNLEPGGWGKAPGRMDKIRILRNKVSYVLTPLCVTLSDDNTMGRLLVEDLEARGITRMALSVKSWGNAPTDCVVMRRCDMEFDGIDDPALPAWFENRPTDQWPVFPVWGMYFRNVKKVDVQDVKLSVKGKEYRKAWMVDNVKKHNLNVVDVR</sequence>
<dbReference type="GO" id="GO:0016787">
    <property type="term" value="F:hydrolase activity"/>
    <property type="evidence" value="ECO:0007669"/>
    <property type="project" value="UniProtKB-KW"/>
</dbReference>
<dbReference type="PANTHER" id="PTHR31339:SF9">
    <property type="entry name" value="PLASMIN AND FIBRONECTIN-BINDING PROTEIN A"/>
    <property type="match status" value="1"/>
</dbReference>
<dbReference type="InterPro" id="IPR012334">
    <property type="entry name" value="Pectin_lyas_fold"/>
</dbReference>